<comment type="similarity">
    <text evidence="1 7">Belongs to the endoribonuclease YbeY family.</text>
</comment>
<reference evidence="8" key="1">
    <citation type="submission" date="2020-09" db="EMBL/GenBank/DDBJ databases">
        <title>Taishania pollutisoli gen. nov., sp. nov., Isolated from Tetrabromobisphenol A-Contaminated Soil.</title>
        <authorList>
            <person name="Chen Q."/>
        </authorList>
    </citation>
    <scope>NUCLEOTIDE SEQUENCE</scope>
    <source>
        <strain evidence="8">CZZ-1</strain>
    </source>
</reference>
<dbReference type="NCBIfam" id="TIGR00043">
    <property type="entry name" value="rRNA maturation RNase YbeY"/>
    <property type="match status" value="1"/>
</dbReference>
<dbReference type="GO" id="GO:0005737">
    <property type="term" value="C:cytoplasm"/>
    <property type="evidence" value="ECO:0007669"/>
    <property type="project" value="UniProtKB-SubCell"/>
</dbReference>
<dbReference type="EMBL" id="JACVEL010000003">
    <property type="protein sequence ID" value="MBC9812059.1"/>
    <property type="molecule type" value="Genomic_DNA"/>
</dbReference>
<dbReference type="GO" id="GO:0006364">
    <property type="term" value="P:rRNA processing"/>
    <property type="evidence" value="ECO:0007669"/>
    <property type="project" value="UniProtKB-UniRule"/>
</dbReference>
<gene>
    <name evidence="7 8" type="primary">ybeY</name>
    <name evidence="8" type="ORF">H9Y05_06155</name>
</gene>
<evidence type="ECO:0000313" key="9">
    <source>
        <dbReference type="Proteomes" id="UP000652681"/>
    </source>
</evidence>
<feature type="binding site" evidence="7">
    <location>
        <position position="107"/>
    </location>
    <ligand>
        <name>Zn(2+)</name>
        <dbReference type="ChEBI" id="CHEBI:29105"/>
        <note>catalytic</note>
    </ligand>
</feature>
<dbReference type="GO" id="GO:0008270">
    <property type="term" value="F:zinc ion binding"/>
    <property type="evidence" value="ECO:0007669"/>
    <property type="project" value="UniProtKB-UniRule"/>
</dbReference>
<keyword evidence="4 7" id="KW-0255">Endonuclease</keyword>
<evidence type="ECO:0000256" key="2">
    <source>
        <dbReference type="ARBA" id="ARBA00022722"/>
    </source>
</evidence>
<accession>A0A8J6PI74</accession>
<dbReference type="Gene3D" id="3.40.390.30">
    <property type="entry name" value="Metalloproteases ('zincins'), catalytic domain"/>
    <property type="match status" value="1"/>
</dbReference>
<dbReference type="SUPFAM" id="SSF55486">
    <property type="entry name" value="Metalloproteases ('zincins'), catalytic domain"/>
    <property type="match status" value="1"/>
</dbReference>
<keyword evidence="3 7" id="KW-0479">Metal-binding</keyword>
<keyword evidence="5 7" id="KW-0378">Hydrolase</keyword>
<comment type="cofactor">
    <cofactor evidence="7">
        <name>Zn(2+)</name>
        <dbReference type="ChEBI" id="CHEBI:29105"/>
    </cofactor>
    <text evidence="7">Binds 1 zinc ion.</text>
</comment>
<organism evidence="8 9">
    <name type="scientific">Taishania pollutisoli</name>
    <dbReference type="NCBI Taxonomy" id="2766479"/>
    <lineage>
        <taxon>Bacteria</taxon>
        <taxon>Pseudomonadati</taxon>
        <taxon>Bacteroidota</taxon>
        <taxon>Flavobacteriia</taxon>
        <taxon>Flavobacteriales</taxon>
        <taxon>Crocinitomicaceae</taxon>
        <taxon>Taishania</taxon>
    </lineage>
</organism>
<dbReference type="InterPro" id="IPR002036">
    <property type="entry name" value="YbeY"/>
</dbReference>
<dbReference type="Pfam" id="PF02130">
    <property type="entry name" value="YbeY"/>
    <property type="match status" value="1"/>
</dbReference>
<keyword evidence="7" id="KW-0698">rRNA processing</keyword>
<evidence type="ECO:0000256" key="4">
    <source>
        <dbReference type="ARBA" id="ARBA00022759"/>
    </source>
</evidence>
<comment type="function">
    <text evidence="7">Single strand-specific metallo-endoribonuclease involved in late-stage 70S ribosome quality control and in maturation of the 3' terminus of the 16S rRNA.</text>
</comment>
<dbReference type="InterPro" id="IPR023091">
    <property type="entry name" value="MetalPrtase_cat_dom_sf_prd"/>
</dbReference>
<evidence type="ECO:0000256" key="7">
    <source>
        <dbReference type="HAMAP-Rule" id="MF_00009"/>
    </source>
</evidence>
<dbReference type="EC" id="3.1.-.-" evidence="7"/>
<keyword evidence="9" id="KW-1185">Reference proteome</keyword>
<dbReference type="HAMAP" id="MF_00009">
    <property type="entry name" value="Endoribonucl_YbeY"/>
    <property type="match status" value="1"/>
</dbReference>
<keyword evidence="6 7" id="KW-0862">Zinc</keyword>
<dbReference type="GO" id="GO:0004521">
    <property type="term" value="F:RNA endonuclease activity"/>
    <property type="evidence" value="ECO:0007669"/>
    <property type="project" value="UniProtKB-UniRule"/>
</dbReference>
<keyword evidence="2 7" id="KW-0540">Nuclease</keyword>
<keyword evidence="7" id="KW-0963">Cytoplasm</keyword>
<dbReference type="RefSeq" id="WP_216713774.1">
    <property type="nucleotide sequence ID" value="NZ_JACVEL010000003.1"/>
</dbReference>
<evidence type="ECO:0000256" key="3">
    <source>
        <dbReference type="ARBA" id="ARBA00022723"/>
    </source>
</evidence>
<proteinExistence type="inferred from homology"/>
<dbReference type="PANTHER" id="PTHR46986">
    <property type="entry name" value="ENDORIBONUCLEASE YBEY, CHLOROPLASTIC"/>
    <property type="match status" value="1"/>
</dbReference>
<dbReference type="AlphaFoldDB" id="A0A8J6PI74"/>
<evidence type="ECO:0000256" key="1">
    <source>
        <dbReference type="ARBA" id="ARBA00010875"/>
    </source>
</evidence>
<feature type="binding site" evidence="7">
    <location>
        <position position="117"/>
    </location>
    <ligand>
        <name>Zn(2+)</name>
        <dbReference type="ChEBI" id="CHEBI:29105"/>
        <note>catalytic</note>
    </ligand>
</feature>
<comment type="subcellular location">
    <subcellularLocation>
        <location evidence="7">Cytoplasm</location>
    </subcellularLocation>
</comment>
<evidence type="ECO:0000256" key="5">
    <source>
        <dbReference type="ARBA" id="ARBA00022801"/>
    </source>
</evidence>
<feature type="binding site" evidence="7">
    <location>
        <position position="111"/>
    </location>
    <ligand>
        <name>Zn(2+)</name>
        <dbReference type="ChEBI" id="CHEBI:29105"/>
        <note>catalytic</note>
    </ligand>
</feature>
<evidence type="ECO:0000313" key="8">
    <source>
        <dbReference type="EMBL" id="MBC9812059.1"/>
    </source>
</evidence>
<name>A0A8J6PI74_9FLAO</name>
<dbReference type="PANTHER" id="PTHR46986:SF1">
    <property type="entry name" value="ENDORIBONUCLEASE YBEY, CHLOROPLASTIC"/>
    <property type="match status" value="1"/>
</dbReference>
<dbReference type="Proteomes" id="UP000652681">
    <property type="component" value="Unassembled WGS sequence"/>
</dbReference>
<dbReference type="GO" id="GO:0004222">
    <property type="term" value="F:metalloendopeptidase activity"/>
    <property type="evidence" value="ECO:0007669"/>
    <property type="project" value="InterPro"/>
</dbReference>
<evidence type="ECO:0000256" key="6">
    <source>
        <dbReference type="ARBA" id="ARBA00022833"/>
    </source>
</evidence>
<protein>
    <recommendedName>
        <fullName evidence="7">Endoribonuclease YbeY</fullName>
        <ecNumber evidence="7">3.1.-.-</ecNumber>
    </recommendedName>
</protein>
<comment type="caution">
    <text evidence="8">The sequence shown here is derived from an EMBL/GenBank/DDBJ whole genome shotgun (WGS) entry which is preliminary data.</text>
</comment>
<sequence>MIDIFFEEIETLTELNPDFYESWLDQVANLEKKKLGDISLIFTSDEHLLTVNQQYLDHDYYTDIITFDYSEDDFVSGDLFISVDRVSENAVENNVSFLHELNRVVVHGVLHLCGYKDKSESEEQMMRAKEDQMLQLI</sequence>
<keyword evidence="7" id="KW-0690">Ribosome biogenesis</keyword>